<evidence type="ECO:0000256" key="1">
    <source>
        <dbReference type="SAM" id="Phobius"/>
    </source>
</evidence>
<keyword evidence="2" id="KW-0614">Plasmid</keyword>
<keyword evidence="1" id="KW-0472">Membrane</keyword>
<name>A0A6M6E0D3_PRIMG</name>
<feature type="transmembrane region" description="Helical" evidence="1">
    <location>
        <begin position="61"/>
        <end position="85"/>
    </location>
</feature>
<organism evidence="2 3">
    <name type="scientific">Priestia megaterium</name>
    <name type="common">Bacillus megaterium</name>
    <dbReference type="NCBI Taxonomy" id="1404"/>
    <lineage>
        <taxon>Bacteria</taxon>
        <taxon>Bacillati</taxon>
        <taxon>Bacillota</taxon>
        <taxon>Bacilli</taxon>
        <taxon>Bacillales</taxon>
        <taxon>Bacillaceae</taxon>
        <taxon>Priestia</taxon>
    </lineage>
</organism>
<feature type="transmembrane region" description="Helical" evidence="1">
    <location>
        <begin position="35"/>
        <end position="54"/>
    </location>
</feature>
<sequence length="191" mass="21539">MSKPTKFFVLMIVLDTLIYLMRIKGYYFSLLISKGNLLLTVLTLVPAFIVALQFKSKVKKYTAICALILLLPIVLFNVVLNAILLDNSYSTVRYPSGPQKITIEYRNASLGETHHFYNFYKTTAIPGVSKKVNADLVDIMTRGYVGDDLELLGTNDVKWSKNNNILTFNSSYATTAINLKENKINVDLIEN</sequence>
<evidence type="ECO:0000313" key="2">
    <source>
        <dbReference type="EMBL" id="QJX80452.1"/>
    </source>
</evidence>
<keyword evidence="1" id="KW-0812">Transmembrane</keyword>
<dbReference type="Proteomes" id="UP000501076">
    <property type="component" value="Plasmid pFDU301A"/>
</dbReference>
<evidence type="ECO:0000313" key="3">
    <source>
        <dbReference type="Proteomes" id="UP000501076"/>
    </source>
</evidence>
<protein>
    <submittedName>
        <fullName evidence="2">Uncharacterized protein</fullName>
    </submittedName>
</protein>
<feature type="transmembrane region" description="Helical" evidence="1">
    <location>
        <begin position="7"/>
        <end position="29"/>
    </location>
</feature>
<reference evidence="2 3" key="1">
    <citation type="submission" date="2019-10" db="EMBL/GenBank/DDBJ databases">
        <title>Complete genome sequences for adaption low water activity.</title>
        <authorList>
            <person name="Zhao L."/>
            <person name="Zhong J."/>
        </authorList>
    </citation>
    <scope>NUCLEOTIDE SEQUENCE [LARGE SCALE GENOMIC DNA]</scope>
    <source>
        <strain evidence="2 3">FDU301</strain>
        <plasmid evidence="3">pfdu301a</plasmid>
    </source>
</reference>
<geneLocation type="plasmid" evidence="3">
    <name>pfdu301a</name>
</geneLocation>
<dbReference type="EMBL" id="CP045273">
    <property type="protein sequence ID" value="QJX80452.1"/>
    <property type="molecule type" value="Genomic_DNA"/>
</dbReference>
<proteinExistence type="predicted"/>
<dbReference type="AlphaFoldDB" id="A0A6M6E0D3"/>
<gene>
    <name evidence="2" type="ORF">FDZ14_30660</name>
</gene>
<accession>A0A6M6E0D3</accession>
<keyword evidence="1" id="KW-1133">Transmembrane helix</keyword>
<dbReference type="RefSeq" id="WP_171778443.1">
    <property type="nucleotide sequence ID" value="NZ_CP045273.1"/>
</dbReference>